<evidence type="ECO:0000256" key="3">
    <source>
        <dbReference type="ARBA" id="ARBA00048267"/>
    </source>
</evidence>
<comment type="catalytic activity">
    <reaction evidence="3">
        <text>[protein]-L-glutamate 5-O-methyl ester + H2O = L-glutamyl-[protein] + methanol + H(+)</text>
        <dbReference type="Rhea" id="RHEA:23236"/>
        <dbReference type="Rhea" id="RHEA-COMP:10208"/>
        <dbReference type="Rhea" id="RHEA-COMP:10311"/>
        <dbReference type="ChEBI" id="CHEBI:15377"/>
        <dbReference type="ChEBI" id="CHEBI:15378"/>
        <dbReference type="ChEBI" id="CHEBI:17790"/>
        <dbReference type="ChEBI" id="CHEBI:29973"/>
        <dbReference type="ChEBI" id="CHEBI:82795"/>
        <dbReference type="EC" id="3.1.1.61"/>
    </reaction>
</comment>
<dbReference type="CDD" id="cd16433">
    <property type="entry name" value="CheB"/>
    <property type="match status" value="1"/>
</dbReference>
<sequence>MSERRQRRSSMLIVIGASAGGMAALKQLVAQFPQDFPAPIFIVNHMSADTTGEALVRVLDGSSSLTCVHAHNNQAFKRGNIYLAPSDQHMLIVKGKILITKGARENRSRPAIDPLFRSAAVAYGNRVVGIILTGYLDDGTSGMMAIKRCGGVCIAQDPEDAAYPDMPQSVITNVGADYCVPISEMGAVLSELVRRKLPEYKPAPEDLVIEAKIAQRVLSDLPSVEALGEQVPYNCPDCGGVLWKVADGDLLRYRCHTGHAFTSSVLLAQQTEKIEETLWVALRMFEERQNLLETMSKNESKKPPSSISQRARDSQIHIDRIRAMLKATDKDFHGEGAG</sequence>
<feature type="active site" evidence="4">
    <location>
        <position position="45"/>
    </location>
</feature>
<evidence type="ECO:0000313" key="7">
    <source>
        <dbReference type="EMBL" id="PHQ24322.1"/>
    </source>
</evidence>
<evidence type="ECO:0000313" key="8">
    <source>
        <dbReference type="Proteomes" id="UP000229044"/>
    </source>
</evidence>
<evidence type="ECO:0000256" key="4">
    <source>
        <dbReference type="PROSITE-ProRule" id="PRU00050"/>
    </source>
</evidence>
<feature type="domain" description="CheB-type methylesterase" evidence="6">
    <location>
        <begin position="6"/>
        <end position="196"/>
    </location>
</feature>
<comment type="caution">
    <text evidence="7">The sequence shown here is derived from an EMBL/GenBank/DDBJ whole genome shotgun (WGS) entry which is preliminary data.</text>
</comment>
<keyword evidence="1 4" id="KW-0378">Hydrolase</keyword>
<reference evidence="7 8" key="1">
    <citation type="submission" date="2017-09" db="EMBL/GenBank/DDBJ databases">
        <title>The draft genome sequences of Marinobacter guineae M3B.</title>
        <authorList>
            <person name="Cao J."/>
        </authorList>
    </citation>
    <scope>NUCLEOTIDE SEQUENCE [LARGE SCALE GENOMIC DNA]</scope>
    <source>
        <strain evidence="7 8">M3B</strain>
    </source>
</reference>
<evidence type="ECO:0000259" key="6">
    <source>
        <dbReference type="PROSITE" id="PS50122"/>
    </source>
</evidence>
<dbReference type="AlphaFoldDB" id="A0A2G1VCB1"/>
<dbReference type="InterPro" id="IPR011247">
    <property type="entry name" value="Chemotax_prot-Glu_Me-esterase"/>
</dbReference>
<dbReference type="GO" id="GO:0000156">
    <property type="term" value="F:phosphorelay response regulator activity"/>
    <property type="evidence" value="ECO:0007669"/>
    <property type="project" value="InterPro"/>
</dbReference>
<feature type="active site" evidence="4">
    <location>
        <position position="138"/>
    </location>
</feature>
<organism evidence="7 8">
    <name type="scientific">Marinobacter guineae</name>
    <dbReference type="NCBI Taxonomy" id="432303"/>
    <lineage>
        <taxon>Bacteria</taxon>
        <taxon>Pseudomonadati</taxon>
        <taxon>Pseudomonadota</taxon>
        <taxon>Gammaproteobacteria</taxon>
        <taxon>Pseudomonadales</taxon>
        <taxon>Marinobacteraceae</taxon>
        <taxon>Marinobacter</taxon>
    </lineage>
</organism>
<gene>
    <name evidence="7" type="ORF">CLH62_15520</name>
</gene>
<dbReference type="EC" id="3.1.1.61" evidence="2"/>
<feature type="region of interest" description="Disordered" evidence="5">
    <location>
        <begin position="294"/>
        <end position="313"/>
    </location>
</feature>
<dbReference type="InterPro" id="IPR035909">
    <property type="entry name" value="CheB_C"/>
</dbReference>
<dbReference type="InterPro" id="IPR000673">
    <property type="entry name" value="Sig_transdc_resp-reg_Me-estase"/>
</dbReference>
<dbReference type="PROSITE" id="PS50122">
    <property type="entry name" value="CHEB"/>
    <property type="match status" value="1"/>
</dbReference>
<feature type="active site" evidence="4">
    <location>
        <position position="18"/>
    </location>
</feature>
<dbReference type="OrthoDB" id="9793421at2"/>
<dbReference type="SUPFAM" id="SSF52738">
    <property type="entry name" value="Methylesterase CheB, C-terminal domain"/>
    <property type="match status" value="1"/>
</dbReference>
<dbReference type="PANTHER" id="PTHR42872">
    <property type="entry name" value="PROTEIN-GLUTAMATE METHYLESTERASE/PROTEIN-GLUTAMINE GLUTAMINASE"/>
    <property type="match status" value="1"/>
</dbReference>
<dbReference type="Gene3D" id="3.40.50.180">
    <property type="entry name" value="Methylesterase CheB, C-terminal domain"/>
    <property type="match status" value="1"/>
</dbReference>
<proteinExistence type="predicted"/>
<accession>A0A2G1VCB1</accession>
<evidence type="ECO:0000256" key="2">
    <source>
        <dbReference type="ARBA" id="ARBA00039140"/>
    </source>
</evidence>
<dbReference type="GO" id="GO:0005737">
    <property type="term" value="C:cytoplasm"/>
    <property type="evidence" value="ECO:0007669"/>
    <property type="project" value="InterPro"/>
</dbReference>
<keyword evidence="4" id="KW-0145">Chemotaxis</keyword>
<dbReference type="PANTHER" id="PTHR42872:SF6">
    <property type="entry name" value="PROTEIN-GLUTAMATE METHYLESTERASE_PROTEIN-GLUTAMINE GLUTAMINASE"/>
    <property type="match status" value="1"/>
</dbReference>
<keyword evidence="8" id="KW-1185">Reference proteome</keyword>
<protein>
    <recommendedName>
        <fullName evidence="2">protein-glutamate methylesterase</fullName>
        <ecNumber evidence="2">3.1.1.61</ecNumber>
    </recommendedName>
</protein>
<dbReference type="Proteomes" id="UP000229044">
    <property type="component" value="Unassembled WGS sequence"/>
</dbReference>
<name>A0A2G1VCB1_9GAMM</name>
<dbReference type="PIRSF" id="PIRSF036461">
    <property type="entry name" value="Chmtx_methlestr"/>
    <property type="match status" value="1"/>
</dbReference>
<evidence type="ECO:0000256" key="5">
    <source>
        <dbReference type="SAM" id="MobiDB-lite"/>
    </source>
</evidence>
<dbReference type="Pfam" id="PF01339">
    <property type="entry name" value="CheB_methylest"/>
    <property type="match status" value="1"/>
</dbReference>
<dbReference type="GO" id="GO:0008984">
    <property type="term" value="F:protein-glutamate methylesterase activity"/>
    <property type="evidence" value="ECO:0007669"/>
    <property type="project" value="UniProtKB-EC"/>
</dbReference>
<dbReference type="EMBL" id="NTFI01000005">
    <property type="protein sequence ID" value="PHQ24322.1"/>
    <property type="molecule type" value="Genomic_DNA"/>
</dbReference>
<dbReference type="GO" id="GO:0006935">
    <property type="term" value="P:chemotaxis"/>
    <property type="evidence" value="ECO:0007669"/>
    <property type="project" value="UniProtKB-UniRule"/>
</dbReference>
<evidence type="ECO:0000256" key="1">
    <source>
        <dbReference type="ARBA" id="ARBA00022801"/>
    </source>
</evidence>